<dbReference type="AlphaFoldDB" id="R8B4N7"/>
<reference evidence="8 9" key="1">
    <citation type="journal article" date="2013" name="Genome Announc.">
        <title>Draft Genome Sequence of the Moderately Halophilic Bacterium Marinobacter lipolyticus Strain SM19.</title>
        <authorList>
            <person name="Papke R.T."/>
            <person name="de la Haba R.R."/>
            <person name="Infante-Dominguez C."/>
            <person name="Perez D."/>
            <person name="Sanchez-Porro C."/>
            <person name="Lapierre P."/>
            <person name="Ventosa A."/>
        </authorList>
    </citation>
    <scope>NUCLEOTIDE SEQUENCE [LARGE SCALE GENOMIC DNA]</scope>
    <source>
        <strain evidence="8 9">SM19</strain>
    </source>
</reference>
<keyword evidence="6 7" id="KW-0949">S-adenosyl-L-methionine</keyword>
<name>R8B4N7_9GAMM</name>
<dbReference type="NCBIfam" id="TIGR00080">
    <property type="entry name" value="pimt"/>
    <property type="match status" value="1"/>
</dbReference>
<dbReference type="PATRIC" id="fig|1318628.3.peg.487"/>
<keyword evidence="5 7" id="KW-0808">Transferase</keyword>
<dbReference type="Gene3D" id="3.40.50.150">
    <property type="entry name" value="Vaccinia Virus protein VP39"/>
    <property type="match status" value="1"/>
</dbReference>
<comment type="subcellular location">
    <subcellularLocation>
        <location evidence="1 7">Cytoplasm</location>
    </subcellularLocation>
</comment>
<accession>R8B4N7</accession>
<evidence type="ECO:0000313" key="8">
    <source>
        <dbReference type="EMBL" id="EON93526.1"/>
    </source>
</evidence>
<dbReference type="GO" id="GO:0030091">
    <property type="term" value="P:protein repair"/>
    <property type="evidence" value="ECO:0007669"/>
    <property type="project" value="UniProtKB-UniRule"/>
</dbReference>
<dbReference type="InterPro" id="IPR000682">
    <property type="entry name" value="PCMT"/>
</dbReference>
<dbReference type="GO" id="GO:0032259">
    <property type="term" value="P:methylation"/>
    <property type="evidence" value="ECO:0007669"/>
    <property type="project" value="UniProtKB-KW"/>
</dbReference>
<organism evidence="8 9">
    <name type="scientific">Marinobacter lipolyticus SM19</name>
    <dbReference type="NCBI Taxonomy" id="1318628"/>
    <lineage>
        <taxon>Bacteria</taxon>
        <taxon>Pseudomonadati</taxon>
        <taxon>Pseudomonadota</taxon>
        <taxon>Gammaproteobacteria</taxon>
        <taxon>Pseudomonadales</taxon>
        <taxon>Marinobacteraceae</taxon>
        <taxon>Marinobacter</taxon>
    </lineage>
</organism>
<feature type="active site" evidence="7">
    <location>
        <position position="64"/>
    </location>
</feature>
<comment type="function">
    <text evidence="7">Catalyzes the methyl esterification of L-isoaspartyl residues in peptides and proteins that result from spontaneous decomposition of normal L-aspartyl and L-asparaginyl residues. It plays a role in the repair and/or degradation of damaged proteins.</text>
</comment>
<evidence type="ECO:0000313" key="9">
    <source>
        <dbReference type="Proteomes" id="UP000016540"/>
    </source>
</evidence>
<keyword evidence="3 7" id="KW-0963">Cytoplasm</keyword>
<evidence type="ECO:0000256" key="1">
    <source>
        <dbReference type="ARBA" id="ARBA00004496"/>
    </source>
</evidence>
<dbReference type="PANTHER" id="PTHR11579">
    <property type="entry name" value="PROTEIN-L-ISOASPARTATE O-METHYLTRANSFERASE"/>
    <property type="match status" value="1"/>
</dbReference>
<dbReference type="HAMAP" id="MF_00090">
    <property type="entry name" value="PIMT"/>
    <property type="match status" value="1"/>
</dbReference>
<evidence type="ECO:0000256" key="2">
    <source>
        <dbReference type="ARBA" id="ARBA00005369"/>
    </source>
</evidence>
<dbReference type="NCBIfam" id="NF001453">
    <property type="entry name" value="PRK00312.1"/>
    <property type="match status" value="1"/>
</dbReference>
<dbReference type="RefSeq" id="WP_012136486.1">
    <property type="nucleotide sequence ID" value="NZ_KE007306.1"/>
</dbReference>
<keyword evidence="9" id="KW-1185">Reference proteome</keyword>
<evidence type="ECO:0000256" key="4">
    <source>
        <dbReference type="ARBA" id="ARBA00022603"/>
    </source>
</evidence>
<dbReference type="GO" id="GO:0005737">
    <property type="term" value="C:cytoplasm"/>
    <property type="evidence" value="ECO:0007669"/>
    <property type="project" value="UniProtKB-SubCell"/>
</dbReference>
<dbReference type="PANTHER" id="PTHR11579:SF0">
    <property type="entry name" value="PROTEIN-L-ISOASPARTATE(D-ASPARTATE) O-METHYLTRANSFERASE"/>
    <property type="match status" value="1"/>
</dbReference>
<dbReference type="SUPFAM" id="SSF53335">
    <property type="entry name" value="S-adenosyl-L-methionine-dependent methyltransferases"/>
    <property type="match status" value="1"/>
</dbReference>
<dbReference type="EMBL" id="ASAD01000006">
    <property type="protein sequence ID" value="EON93526.1"/>
    <property type="molecule type" value="Genomic_DNA"/>
</dbReference>
<dbReference type="STRING" id="1318628.MARLIPOL_02435"/>
<protein>
    <recommendedName>
        <fullName evidence="7">Protein-L-isoaspartate O-methyltransferase</fullName>
        <ecNumber evidence="7">2.1.1.77</ecNumber>
    </recommendedName>
    <alternativeName>
        <fullName evidence="7">L-isoaspartyl protein carboxyl methyltransferase</fullName>
    </alternativeName>
    <alternativeName>
        <fullName evidence="7">Protein L-isoaspartyl methyltransferase</fullName>
    </alternativeName>
    <alternativeName>
        <fullName evidence="7">Protein-beta-aspartate methyltransferase</fullName>
        <shortName evidence="7">PIMT</shortName>
    </alternativeName>
</protein>
<dbReference type="FunFam" id="3.40.50.150:FF:000010">
    <property type="entry name" value="Protein-L-isoaspartate O-methyltransferase"/>
    <property type="match status" value="1"/>
</dbReference>
<evidence type="ECO:0000256" key="7">
    <source>
        <dbReference type="HAMAP-Rule" id="MF_00090"/>
    </source>
</evidence>
<dbReference type="EC" id="2.1.1.77" evidence="7"/>
<dbReference type="Pfam" id="PF01135">
    <property type="entry name" value="PCMT"/>
    <property type="match status" value="1"/>
</dbReference>
<dbReference type="eggNOG" id="COG2518">
    <property type="taxonomic scope" value="Bacteria"/>
</dbReference>
<sequence>MNEPDFTARRMAMVEYHIQGRGITSPLVIDAMRRVRRERFVSEDMQQLAYEDGPLGIGEGQTISQPYVVALMVDALNLQGGEKVLDVGTGSGYGAAVLGCIADEVFGIERLPALAAHAREVLRAEGFSNVHVYCGDGTLGMPEVAPFDGIVVAAGGPSVPQALKDQLTVGGRLVMPVGGEHIRQDLVRITRVSTSEYESESLGGVRFVPLLGEQGWPEGSA</sequence>
<evidence type="ECO:0000256" key="3">
    <source>
        <dbReference type="ARBA" id="ARBA00022490"/>
    </source>
</evidence>
<proteinExistence type="inferred from homology"/>
<dbReference type="GO" id="GO:0004719">
    <property type="term" value="F:protein-L-isoaspartate (D-aspartate) O-methyltransferase activity"/>
    <property type="evidence" value="ECO:0007669"/>
    <property type="project" value="UniProtKB-UniRule"/>
</dbReference>
<dbReference type="Proteomes" id="UP000016540">
    <property type="component" value="Unassembled WGS sequence"/>
</dbReference>
<evidence type="ECO:0000256" key="5">
    <source>
        <dbReference type="ARBA" id="ARBA00022679"/>
    </source>
</evidence>
<comment type="catalytic activity">
    <reaction evidence="7">
        <text>[protein]-L-isoaspartate + S-adenosyl-L-methionine = [protein]-L-isoaspartate alpha-methyl ester + S-adenosyl-L-homocysteine</text>
        <dbReference type="Rhea" id="RHEA:12705"/>
        <dbReference type="Rhea" id="RHEA-COMP:12143"/>
        <dbReference type="Rhea" id="RHEA-COMP:12144"/>
        <dbReference type="ChEBI" id="CHEBI:57856"/>
        <dbReference type="ChEBI" id="CHEBI:59789"/>
        <dbReference type="ChEBI" id="CHEBI:90596"/>
        <dbReference type="ChEBI" id="CHEBI:90598"/>
        <dbReference type="EC" id="2.1.1.77"/>
    </reaction>
</comment>
<comment type="caution">
    <text evidence="8">The sequence shown here is derived from an EMBL/GenBank/DDBJ whole genome shotgun (WGS) entry which is preliminary data.</text>
</comment>
<dbReference type="InterPro" id="IPR029063">
    <property type="entry name" value="SAM-dependent_MTases_sf"/>
</dbReference>
<dbReference type="HOGENOM" id="CLU_055432_2_0_6"/>
<gene>
    <name evidence="7" type="primary">pcm</name>
    <name evidence="8" type="ORF">MARLIPOL_02435</name>
</gene>
<evidence type="ECO:0000256" key="6">
    <source>
        <dbReference type="ARBA" id="ARBA00022691"/>
    </source>
</evidence>
<comment type="similarity">
    <text evidence="2 7">Belongs to the methyltransferase superfamily. L-isoaspartyl/D-aspartyl protein methyltransferase family.</text>
</comment>
<keyword evidence="4 7" id="KW-0489">Methyltransferase</keyword>
<dbReference type="CDD" id="cd02440">
    <property type="entry name" value="AdoMet_MTases"/>
    <property type="match status" value="1"/>
</dbReference>
<dbReference type="OrthoDB" id="9810066at2"/>